<evidence type="ECO:0000313" key="18">
    <source>
        <dbReference type="EMBL" id="SFG56369.1"/>
    </source>
</evidence>
<feature type="domain" description="HAMP" evidence="17">
    <location>
        <begin position="59"/>
        <end position="111"/>
    </location>
</feature>
<evidence type="ECO:0000313" key="19">
    <source>
        <dbReference type="Proteomes" id="UP000199337"/>
    </source>
</evidence>
<dbReference type="Pfam" id="PF08448">
    <property type="entry name" value="PAS_4"/>
    <property type="match status" value="1"/>
</dbReference>
<dbReference type="Pfam" id="PF02518">
    <property type="entry name" value="HATPase_c"/>
    <property type="match status" value="1"/>
</dbReference>
<dbReference type="RefSeq" id="WP_238456395.1">
    <property type="nucleotide sequence ID" value="NZ_FOOX01000006.1"/>
</dbReference>
<keyword evidence="6" id="KW-0597">Phosphoprotein</keyword>
<evidence type="ECO:0000256" key="5">
    <source>
        <dbReference type="ARBA" id="ARBA00022475"/>
    </source>
</evidence>
<dbReference type="NCBIfam" id="NF046044">
    <property type="entry name" value="PnpS"/>
    <property type="match status" value="1"/>
</dbReference>
<name>A0A1I2SWU7_9FIRM</name>
<dbReference type="FunFam" id="3.30.565.10:FF:000023">
    <property type="entry name" value="PAS domain-containing sensor histidine kinase"/>
    <property type="match status" value="1"/>
</dbReference>
<feature type="transmembrane region" description="Helical" evidence="14">
    <location>
        <begin position="39"/>
        <end position="58"/>
    </location>
</feature>
<keyword evidence="19" id="KW-1185">Reference proteome</keyword>
<dbReference type="CDD" id="cd00082">
    <property type="entry name" value="HisKA"/>
    <property type="match status" value="1"/>
</dbReference>
<dbReference type="FunFam" id="1.10.287.130:FF:000001">
    <property type="entry name" value="Two-component sensor histidine kinase"/>
    <property type="match status" value="1"/>
</dbReference>
<evidence type="ECO:0000256" key="9">
    <source>
        <dbReference type="ARBA" id="ARBA00022777"/>
    </source>
</evidence>
<dbReference type="SMART" id="SM00387">
    <property type="entry name" value="HATPase_c"/>
    <property type="match status" value="1"/>
</dbReference>
<dbReference type="GO" id="GO:0016036">
    <property type="term" value="P:cellular response to phosphate starvation"/>
    <property type="evidence" value="ECO:0007669"/>
    <property type="project" value="TreeGrafter"/>
</dbReference>
<evidence type="ECO:0000256" key="13">
    <source>
        <dbReference type="SAM" id="Coils"/>
    </source>
</evidence>
<sequence length="458" mass="51737">MNFLQFFRSIGWRPVASYFFMLLLFYTILKLYAVDKLDIFGAIALAFPFAVGLAWVLYRRVIRPLNEIIVVSKEIARGNLDRHLDINTADEIGDLARSINNMADRLRLTIEEITEEKNRAQAILNSMADGVIAVDREERVIMVNPAAEMMFGLEQTECIGKSLLEAIRNFDLDTALKKVQYCNKPHTREIEFISPEPRTFNLRITPLHVSNQGGAVILLRDVTGRKRMEQMRSEFVANVSHELRTPLTSIRGFVETLLDSGTEDPEMTKHFLNIINTETRRLSKLVDELMYLSKIEERRVVHRWRQVEIGQLFDRVLAICGTQAEEKQIEIRANLPSRLPPLFGDPDMLAQVMINLMDNAIKYTPPGGSVMVGACLDGDEIRVDVADTGVGIPADSLPRIFERFYRVDKARSRELGGIGLGLAIVKHIIIGHGGSVEVKSNSGKGTIFSVFLPLENQR</sequence>
<dbReference type="GO" id="GO:0000155">
    <property type="term" value="F:phosphorelay sensor kinase activity"/>
    <property type="evidence" value="ECO:0007669"/>
    <property type="project" value="InterPro"/>
</dbReference>
<evidence type="ECO:0000259" key="15">
    <source>
        <dbReference type="PROSITE" id="PS50109"/>
    </source>
</evidence>
<feature type="transmembrane region" description="Helical" evidence="14">
    <location>
        <begin position="12"/>
        <end position="33"/>
    </location>
</feature>
<keyword evidence="7" id="KW-0808">Transferase</keyword>
<dbReference type="SUPFAM" id="SSF47384">
    <property type="entry name" value="Homodimeric domain of signal transducing histidine kinase"/>
    <property type="match status" value="1"/>
</dbReference>
<comment type="subcellular location">
    <subcellularLocation>
        <location evidence="2">Cell membrane</location>
    </subcellularLocation>
    <subcellularLocation>
        <location evidence="3">Membrane raft</location>
        <topology evidence="3">Multi-pass membrane protein</topology>
    </subcellularLocation>
</comment>
<evidence type="ECO:0000256" key="4">
    <source>
        <dbReference type="ARBA" id="ARBA00012438"/>
    </source>
</evidence>
<feature type="domain" description="PAS" evidence="16">
    <location>
        <begin position="116"/>
        <end position="164"/>
    </location>
</feature>
<evidence type="ECO:0000256" key="1">
    <source>
        <dbReference type="ARBA" id="ARBA00000085"/>
    </source>
</evidence>
<keyword evidence="14" id="KW-1133">Transmembrane helix</keyword>
<gene>
    <name evidence="18" type="ORF">SAMN05660649_02009</name>
</gene>
<dbReference type="InterPro" id="IPR003661">
    <property type="entry name" value="HisK_dim/P_dom"/>
</dbReference>
<dbReference type="PROSITE" id="PS50112">
    <property type="entry name" value="PAS"/>
    <property type="match status" value="1"/>
</dbReference>
<dbReference type="PANTHER" id="PTHR45453">
    <property type="entry name" value="PHOSPHATE REGULON SENSOR PROTEIN PHOR"/>
    <property type="match status" value="1"/>
</dbReference>
<keyword evidence="14" id="KW-0812">Transmembrane</keyword>
<dbReference type="InterPro" id="IPR004358">
    <property type="entry name" value="Sig_transdc_His_kin-like_C"/>
</dbReference>
<evidence type="ECO:0000256" key="6">
    <source>
        <dbReference type="ARBA" id="ARBA00022553"/>
    </source>
</evidence>
<dbReference type="GO" id="GO:0005524">
    <property type="term" value="F:ATP binding"/>
    <property type="evidence" value="ECO:0007669"/>
    <property type="project" value="UniProtKB-KW"/>
</dbReference>
<dbReference type="Pfam" id="PF00512">
    <property type="entry name" value="HisKA"/>
    <property type="match status" value="1"/>
</dbReference>
<feature type="coiled-coil region" evidence="13">
    <location>
        <begin position="96"/>
        <end position="123"/>
    </location>
</feature>
<dbReference type="PRINTS" id="PR00344">
    <property type="entry name" value="BCTRLSENSOR"/>
</dbReference>
<dbReference type="SUPFAM" id="SSF55874">
    <property type="entry name" value="ATPase domain of HSP90 chaperone/DNA topoisomerase II/histidine kinase"/>
    <property type="match status" value="1"/>
</dbReference>
<proteinExistence type="predicted"/>
<organism evidence="18 19">
    <name type="scientific">Desulfotruncus arcticus DSM 17038</name>
    <dbReference type="NCBI Taxonomy" id="1121424"/>
    <lineage>
        <taxon>Bacteria</taxon>
        <taxon>Bacillati</taxon>
        <taxon>Bacillota</taxon>
        <taxon>Clostridia</taxon>
        <taxon>Eubacteriales</taxon>
        <taxon>Desulfallaceae</taxon>
        <taxon>Desulfotruncus</taxon>
    </lineage>
</organism>
<keyword evidence="8" id="KW-0547">Nucleotide-binding</keyword>
<dbReference type="SUPFAM" id="SSF158472">
    <property type="entry name" value="HAMP domain-like"/>
    <property type="match status" value="1"/>
</dbReference>
<dbReference type="EC" id="2.7.13.3" evidence="4"/>
<protein>
    <recommendedName>
        <fullName evidence="4">histidine kinase</fullName>
        <ecNumber evidence="4">2.7.13.3</ecNumber>
    </recommendedName>
</protein>
<keyword evidence="5" id="KW-1003">Cell membrane</keyword>
<accession>A0A1I2SWU7</accession>
<dbReference type="InterPro" id="IPR000014">
    <property type="entry name" value="PAS"/>
</dbReference>
<evidence type="ECO:0000256" key="3">
    <source>
        <dbReference type="ARBA" id="ARBA00004314"/>
    </source>
</evidence>
<dbReference type="SMART" id="SM00304">
    <property type="entry name" value="HAMP"/>
    <property type="match status" value="1"/>
</dbReference>
<dbReference type="STRING" id="341036.SAMN05660649_02009"/>
<dbReference type="SMART" id="SM00091">
    <property type="entry name" value="PAS"/>
    <property type="match status" value="1"/>
</dbReference>
<evidence type="ECO:0000256" key="8">
    <source>
        <dbReference type="ARBA" id="ARBA00022741"/>
    </source>
</evidence>
<dbReference type="Gene3D" id="6.10.340.10">
    <property type="match status" value="1"/>
</dbReference>
<dbReference type="GO" id="GO:0005886">
    <property type="term" value="C:plasma membrane"/>
    <property type="evidence" value="ECO:0007669"/>
    <property type="project" value="UniProtKB-SubCell"/>
</dbReference>
<dbReference type="Pfam" id="PF00672">
    <property type="entry name" value="HAMP"/>
    <property type="match status" value="1"/>
</dbReference>
<keyword evidence="12 14" id="KW-0472">Membrane</keyword>
<evidence type="ECO:0000256" key="10">
    <source>
        <dbReference type="ARBA" id="ARBA00022840"/>
    </source>
</evidence>
<evidence type="ECO:0000256" key="11">
    <source>
        <dbReference type="ARBA" id="ARBA00023012"/>
    </source>
</evidence>
<dbReference type="GO" id="GO:0004721">
    <property type="term" value="F:phosphoprotein phosphatase activity"/>
    <property type="evidence" value="ECO:0007669"/>
    <property type="project" value="TreeGrafter"/>
</dbReference>
<dbReference type="PROSITE" id="PS50109">
    <property type="entry name" value="HIS_KIN"/>
    <property type="match status" value="1"/>
</dbReference>
<keyword evidence="9 18" id="KW-0418">Kinase</keyword>
<dbReference type="InterPro" id="IPR050351">
    <property type="entry name" value="BphY/WalK/GraS-like"/>
</dbReference>
<dbReference type="InterPro" id="IPR036097">
    <property type="entry name" value="HisK_dim/P_sf"/>
</dbReference>
<dbReference type="InterPro" id="IPR013656">
    <property type="entry name" value="PAS_4"/>
</dbReference>
<dbReference type="Gene3D" id="3.30.450.20">
    <property type="entry name" value="PAS domain"/>
    <property type="match status" value="1"/>
</dbReference>
<dbReference type="SUPFAM" id="SSF55785">
    <property type="entry name" value="PYP-like sensor domain (PAS domain)"/>
    <property type="match status" value="1"/>
</dbReference>
<dbReference type="InterPro" id="IPR003660">
    <property type="entry name" value="HAMP_dom"/>
</dbReference>
<evidence type="ECO:0000259" key="17">
    <source>
        <dbReference type="PROSITE" id="PS50885"/>
    </source>
</evidence>
<dbReference type="InterPro" id="IPR036890">
    <property type="entry name" value="HATPase_C_sf"/>
</dbReference>
<dbReference type="InterPro" id="IPR035965">
    <property type="entry name" value="PAS-like_dom_sf"/>
</dbReference>
<reference evidence="19" key="1">
    <citation type="submission" date="2016-10" db="EMBL/GenBank/DDBJ databases">
        <authorList>
            <person name="Varghese N."/>
            <person name="Submissions S."/>
        </authorList>
    </citation>
    <scope>NUCLEOTIDE SEQUENCE [LARGE SCALE GENOMIC DNA]</scope>
    <source>
        <strain evidence="19">DSM 17038</strain>
    </source>
</reference>
<dbReference type="PANTHER" id="PTHR45453:SF1">
    <property type="entry name" value="PHOSPHATE REGULON SENSOR PROTEIN PHOR"/>
    <property type="match status" value="1"/>
</dbReference>
<keyword evidence="13" id="KW-0175">Coiled coil</keyword>
<evidence type="ECO:0000256" key="7">
    <source>
        <dbReference type="ARBA" id="ARBA00022679"/>
    </source>
</evidence>
<evidence type="ECO:0000256" key="12">
    <source>
        <dbReference type="ARBA" id="ARBA00023136"/>
    </source>
</evidence>
<dbReference type="Gene3D" id="1.10.287.130">
    <property type="match status" value="1"/>
</dbReference>
<dbReference type="Proteomes" id="UP000199337">
    <property type="component" value="Unassembled WGS sequence"/>
</dbReference>
<dbReference type="InterPro" id="IPR005467">
    <property type="entry name" value="His_kinase_dom"/>
</dbReference>
<dbReference type="CDD" id="cd06225">
    <property type="entry name" value="HAMP"/>
    <property type="match status" value="1"/>
</dbReference>
<dbReference type="CDD" id="cd00075">
    <property type="entry name" value="HATPase"/>
    <property type="match status" value="1"/>
</dbReference>
<evidence type="ECO:0000256" key="2">
    <source>
        <dbReference type="ARBA" id="ARBA00004236"/>
    </source>
</evidence>
<feature type="domain" description="Histidine kinase" evidence="15">
    <location>
        <begin position="238"/>
        <end position="456"/>
    </location>
</feature>
<dbReference type="GO" id="GO:0045121">
    <property type="term" value="C:membrane raft"/>
    <property type="evidence" value="ECO:0007669"/>
    <property type="project" value="UniProtKB-SubCell"/>
</dbReference>
<keyword evidence="11" id="KW-0902">Two-component regulatory system</keyword>
<dbReference type="EMBL" id="FOOX01000006">
    <property type="protein sequence ID" value="SFG56369.1"/>
    <property type="molecule type" value="Genomic_DNA"/>
</dbReference>
<evidence type="ECO:0000259" key="16">
    <source>
        <dbReference type="PROSITE" id="PS50112"/>
    </source>
</evidence>
<keyword evidence="10" id="KW-0067">ATP-binding</keyword>
<dbReference type="CDD" id="cd00130">
    <property type="entry name" value="PAS"/>
    <property type="match status" value="1"/>
</dbReference>
<dbReference type="PROSITE" id="PS50885">
    <property type="entry name" value="HAMP"/>
    <property type="match status" value="1"/>
</dbReference>
<dbReference type="NCBIfam" id="TIGR00229">
    <property type="entry name" value="sensory_box"/>
    <property type="match status" value="1"/>
</dbReference>
<dbReference type="InterPro" id="IPR003594">
    <property type="entry name" value="HATPase_dom"/>
</dbReference>
<dbReference type="AlphaFoldDB" id="A0A1I2SWU7"/>
<evidence type="ECO:0000256" key="14">
    <source>
        <dbReference type="SAM" id="Phobius"/>
    </source>
</evidence>
<comment type="catalytic activity">
    <reaction evidence="1">
        <text>ATP + protein L-histidine = ADP + protein N-phospho-L-histidine.</text>
        <dbReference type="EC" id="2.7.13.3"/>
    </reaction>
</comment>
<dbReference type="SMART" id="SM00388">
    <property type="entry name" value="HisKA"/>
    <property type="match status" value="1"/>
</dbReference>
<dbReference type="Gene3D" id="3.30.565.10">
    <property type="entry name" value="Histidine kinase-like ATPase, C-terminal domain"/>
    <property type="match status" value="1"/>
</dbReference>